<dbReference type="InterPro" id="IPR052598">
    <property type="entry name" value="IgSF_CEA-related"/>
</dbReference>
<reference evidence="7" key="3">
    <citation type="submission" date="2025-09" db="UniProtKB">
        <authorList>
            <consortium name="Ensembl"/>
        </authorList>
    </citation>
    <scope>IDENTIFICATION</scope>
</reference>
<dbReference type="InParanoid" id="G1PY73"/>
<evidence type="ECO:0000313" key="7">
    <source>
        <dbReference type="Ensembl" id="ENSMLUP00000016405.1"/>
    </source>
</evidence>
<protein>
    <recommendedName>
        <fullName evidence="6">Ig-like domain-containing protein</fullName>
    </recommendedName>
</protein>
<dbReference type="PROSITE" id="PS50835">
    <property type="entry name" value="IG_LIKE"/>
    <property type="match status" value="1"/>
</dbReference>
<dbReference type="Pfam" id="PF13927">
    <property type="entry name" value="Ig_3"/>
    <property type="match status" value="1"/>
</dbReference>
<dbReference type="Gene3D" id="2.60.40.10">
    <property type="entry name" value="Immunoglobulins"/>
    <property type="match status" value="1"/>
</dbReference>
<evidence type="ECO:0000256" key="1">
    <source>
        <dbReference type="ARBA" id="ARBA00022729"/>
    </source>
</evidence>
<reference evidence="7" key="2">
    <citation type="submission" date="2025-08" db="UniProtKB">
        <authorList>
            <consortium name="Ensembl"/>
        </authorList>
    </citation>
    <scope>IDENTIFICATION</scope>
</reference>
<dbReference type="Ensembl" id="ENSMLUT00000025578.1">
    <property type="protein sequence ID" value="ENSMLUP00000016405.1"/>
    <property type="gene ID" value="ENSMLUG00000024001.1"/>
</dbReference>
<evidence type="ECO:0000259" key="6">
    <source>
        <dbReference type="PROSITE" id="PS50835"/>
    </source>
</evidence>
<feature type="transmembrane region" description="Helical" evidence="5">
    <location>
        <begin position="99"/>
        <end position="124"/>
    </location>
</feature>
<dbReference type="GeneTree" id="ENSGT00390000015308"/>
<dbReference type="EMBL" id="AAPE02062836">
    <property type="status" value="NOT_ANNOTATED_CDS"/>
    <property type="molecule type" value="Genomic_DNA"/>
</dbReference>
<keyword evidence="8" id="KW-1185">Reference proteome</keyword>
<evidence type="ECO:0000256" key="4">
    <source>
        <dbReference type="ARBA" id="ARBA00023319"/>
    </source>
</evidence>
<proteinExistence type="predicted"/>
<keyword evidence="5" id="KW-0812">Transmembrane</keyword>
<keyword evidence="3" id="KW-0325">Glycoprotein</keyword>
<keyword evidence="5" id="KW-1133">Transmembrane helix</keyword>
<evidence type="ECO:0000313" key="8">
    <source>
        <dbReference type="Proteomes" id="UP000001074"/>
    </source>
</evidence>
<keyword evidence="5" id="KW-0472">Membrane</keyword>
<dbReference type="HOGENOM" id="CLU_130199_0_0_1"/>
<sequence length="136" mass="14588">RGVVQSELNYSVILSCLAGLRPTPVIYWTFNGQPRGTGEKLIIRRLSREDLGTYMCVAKNSQGQLSSEPVKVSLSEVEVDSTDEPIDPDPILTVSGGSAIALLLAGCAGLVVVMVGIGSAIAQAQRTDRRRIRRCC</sequence>
<reference evidence="7 8" key="1">
    <citation type="journal article" date="2011" name="Nature">
        <title>A high-resolution map of human evolutionary constraint using 29 mammals.</title>
        <authorList>
            <person name="Lindblad-Toh K."/>
            <person name="Garber M."/>
            <person name="Zuk O."/>
            <person name="Lin M.F."/>
            <person name="Parker B.J."/>
            <person name="Washietl S."/>
            <person name="Kheradpour P."/>
            <person name="Ernst J."/>
            <person name="Jordan G."/>
            <person name="Mauceli E."/>
            <person name="Ward L.D."/>
            <person name="Lowe C.B."/>
            <person name="Holloway A.K."/>
            <person name="Clamp M."/>
            <person name="Gnerre S."/>
            <person name="Alfoldi J."/>
            <person name="Beal K."/>
            <person name="Chang J."/>
            <person name="Clawson H."/>
            <person name="Cuff J."/>
            <person name="Di Palma F."/>
            <person name="Fitzgerald S."/>
            <person name="Flicek P."/>
            <person name="Guttman M."/>
            <person name="Hubisz M.J."/>
            <person name="Jaffe D.B."/>
            <person name="Jungreis I."/>
            <person name="Kent W.J."/>
            <person name="Kostka D."/>
            <person name="Lara M."/>
            <person name="Martins A.L."/>
            <person name="Massingham T."/>
            <person name="Moltke I."/>
            <person name="Raney B.J."/>
            <person name="Rasmussen M.D."/>
            <person name="Robinson J."/>
            <person name="Stark A."/>
            <person name="Vilella A.J."/>
            <person name="Wen J."/>
            <person name="Xie X."/>
            <person name="Zody M.C."/>
            <person name="Baldwin J."/>
            <person name="Bloom T."/>
            <person name="Chin C.W."/>
            <person name="Heiman D."/>
            <person name="Nicol R."/>
            <person name="Nusbaum C."/>
            <person name="Young S."/>
            <person name="Wilkinson J."/>
            <person name="Worley K.C."/>
            <person name="Kovar C.L."/>
            <person name="Muzny D.M."/>
            <person name="Gibbs R.A."/>
            <person name="Cree A."/>
            <person name="Dihn H.H."/>
            <person name="Fowler G."/>
            <person name="Jhangiani S."/>
            <person name="Joshi V."/>
            <person name="Lee S."/>
            <person name="Lewis L.R."/>
            <person name="Nazareth L.V."/>
            <person name="Okwuonu G."/>
            <person name="Santibanez J."/>
            <person name="Warren W.C."/>
            <person name="Mardis E.R."/>
            <person name="Weinstock G.M."/>
            <person name="Wilson R.K."/>
            <person name="Delehaunty K."/>
            <person name="Dooling D."/>
            <person name="Fronik C."/>
            <person name="Fulton L."/>
            <person name="Fulton B."/>
            <person name="Graves T."/>
            <person name="Minx P."/>
            <person name="Sodergren E."/>
            <person name="Birney E."/>
            <person name="Margulies E.H."/>
            <person name="Herrero J."/>
            <person name="Green E.D."/>
            <person name="Haussler D."/>
            <person name="Siepel A."/>
            <person name="Goldman N."/>
            <person name="Pollard K.S."/>
            <person name="Pedersen J.S."/>
            <person name="Lander E.S."/>
            <person name="Kellis M."/>
        </authorList>
    </citation>
    <scope>NUCLEOTIDE SEQUENCE [LARGE SCALE GENOMIC DNA]</scope>
</reference>
<dbReference type="STRING" id="59463.ENSMLUP00000016405"/>
<dbReference type="SMART" id="SM00408">
    <property type="entry name" value="IGc2"/>
    <property type="match status" value="1"/>
</dbReference>
<accession>G1PY73</accession>
<evidence type="ECO:0000256" key="3">
    <source>
        <dbReference type="ARBA" id="ARBA00023180"/>
    </source>
</evidence>
<gene>
    <name evidence="7" type="primary">IGSF23</name>
</gene>
<evidence type="ECO:0000256" key="5">
    <source>
        <dbReference type="SAM" id="Phobius"/>
    </source>
</evidence>
<keyword evidence="4" id="KW-0393">Immunoglobulin domain</keyword>
<evidence type="ECO:0000256" key="2">
    <source>
        <dbReference type="ARBA" id="ARBA00023157"/>
    </source>
</evidence>
<dbReference type="InterPro" id="IPR003598">
    <property type="entry name" value="Ig_sub2"/>
</dbReference>
<dbReference type="InterPro" id="IPR007110">
    <property type="entry name" value="Ig-like_dom"/>
</dbReference>
<dbReference type="Proteomes" id="UP000001074">
    <property type="component" value="Unassembled WGS sequence"/>
</dbReference>
<dbReference type="eggNOG" id="ENOG502RU2R">
    <property type="taxonomic scope" value="Eukaryota"/>
</dbReference>
<dbReference type="PANTHER" id="PTHR44337">
    <property type="entry name" value="CARCINOEMBRYONIC ANTIGEN-RELATED CELL ADHESION MOLECULE 8"/>
    <property type="match status" value="1"/>
</dbReference>
<feature type="domain" description="Ig-like" evidence="6">
    <location>
        <begin position="1"/>
        <end position="73"/>
    </location>
</feature>
<dbReference type="OMA" id="MRAKPQS"/>
<dbReference type="SMART" id="SM00409">
    <property type="entry name" value="IG"/>
    <property type="match status" value="1"/>
</dbReference>
<keyword evidence="1" id="KW-0732">Signal</keyword>
<organism evidence="7 8">
    <name type="scientific">Myotis lucifugus</name>
    <name type="common">Little brown bat</name>
    <dbReference type="NCBI Taxonomy" id="59463"/>
    <lineage>
        <taxon>Eukaryota</taxon>
        <taxon>Metazoa</taxon>
        <taxon>Chordata</taxon>
        <taxon>Craniata</taxon>
        <taxon>Vertebrata</taxon>
        <taxon>Euteleostomi</taxon>
        <taxon>Mammalia</taxon>
        <taxon>Eutheria</taxon>
        <taxon>Laurasiatheria</taxon>
        <taxon>Chiroptera</taxon>
        <taxon>Yangochiroptera</taxon>
        <taxon>Vespertilionidae</taxon>
        <taxon>Myotis</taxon>
    </lineage>
</organism>
<name>G1PY73_MYOLU</name>
<dbReference type="PANTHER" id="PTHR44337:SF13">
    <property type="entry name" value="IMMUNOGLOBULIN SUPERFAMILY MEMBER 23"/>
    <property type="match status" value="1"/>
</dbReference>
<dbReference type="InterPro" id="IPR036179">
    <property type="entry name" value="Ig-like_dom_sf"/>
</dbReference>
<dbReference type="InterPro" id="IPR013783">
    <property type="entry name" value="Ig-like_fold"/>
</dbReference>
<dbReference type="InterPro" id="IPR003599">
    <property type="entry name" value="Ig_sub"/>
</dbReference>
<keyword evidence="2" id="KW-1015">Disulfide bond</keyword>
<dbReference type="AlphaFoldDB" id="G1PY73"/>
<dbReference type="SUPFAM" id="SSF48726">
    <property type="entry name" value="Immunoglobulin"/>
    <property type="match status" value="1"/>
</dbReference>